<accession>A0A6A1VS53</accession>
<evidence type="ECO:0000256" key="8">
    <source>
        <dbReference type="ARBA" id="ARBA00023306"/>
    </source>
</evidence>
<evidence type="ECO:0000313" key="10">
    <source>
        <dbReference type="EMBL" id="KAB1215643.1"/>
    </source>
</evidence>
<evidence type="ECO:0000256" key="6">
    <source>
        <dbReference type="ARBA" id="ARBA00022838"/>
    </source>
</evidence>
<evidence type="ECO:0000256" key="1">
    <source>
        <dbReference type="ARBA" id="ARBA00004123"/>
    </source>
</evidence>
<dbReference type="EMBL" id="RXIC02000022">
    <property type="protein sequence ID" value="KAB1215643.1"/>
    <property type="molecule type" value="Genomic_DNA"/>
</dbReference>
<dbReference type="PANTHER" id="PTHR15459:SF3">
    <property type="entry name" value="POLYAMINE-MODULATED FACTOR 1"/>
    <property type="match status" value="1"/>
</dbReference>
<comment type="subcellular location">
    <subcellularLocation>
        <location evidence="2">Chromosome</location>
        <location evidence="2">Centromere</location>
        <location evidence="2">Kinetochore</location>
    </subcellularLocation>
    <subcellularLocation>
        <location evidence="1">Nucleus</location>
    </subcellularLocation>
</comment>
<name>A0A6A1VS53_9ROSI</name>
<proteinExistence type="predicted"/>
<evidence type="ECO:0000256" key="4">
    <source>
        <dbReference type="ARBA" id="ARBA00022618"/>
    </source>
</evidence>
<dbReference type="GO" id="GO:0005634">
    <property type="term" value="C:nucleus"/>
    <property type="evidence" value="ECO:0007669"/>
    <property type="project" value="UniProtKB-SubCell"/>
</dbReference>
<evidence type="ECO:0000256" key="3">
    <source>
        <dbReference type="ARBA" id="ARBA00022454"/>
    </source>
</evidence>
<comment type="caution">
    <text evidence="10">The sequence shown here is derived from an EMBL/GenBank/DDBJ whole genome shotgun (WGS) entry which is preliminary data.</text>
</comment>
<keyword evidence="7" id="KW-0539">Nucleus</keyword>
<keyword evidence="6" id="KW-0995">Kinetochore</keyword>
<dbReference type="GO" id="GO:0000444">
    <property type="term" value="C:MIS12/MIND type complex"/>
    <property type="evidence" value="ECO:0007669"/>
    <property type="project" value="InterPro"/>
</dbReference>
<keyword evidence="8" id="KW-0131">Cell cycle</keyword>
<keyword evidence="9" id="KW-0137">Centromere</keyword>
<dbReference type="InterPro" id="IPR007128">
    <property type="entry name" value="PMF1/Nnf1"/>
</dbReference>
<evidence type="ECO:0000256" key="2">
    <source>
        <dbReference type="ARBA" id="ARBA00004629"/>
    </source>
</evidence>
<evidence type="ECO:0000256" key="7">
    <source>
        <dbReference type="ARBA" id="ARBA00023242"/>
    </source>
</evidence>
<evidence type="ECO:0000256" key="9">
    <source>
        <dbReference type="ARBA" id="ARBA00023328"/>
    </source>
</evidence>
<evidence type="ECO:0000313" key="11">
    <source>
        <dbReference type="Proteomes" id="UP000516437"/>
    </source>
</evidence>
<dbReference type="OrthoDB" id="506494at2759"/>
<dbReference type="Proteomes" id="UP000516437">
    <property type="component" value="Chromosome 4"/>
</dbReference>
<gene>
    <name evidence="10" type="ORF">CJ030_MR4G023304</name>
</gene>
<reference evidence="10 11" key="1">
    <citation type="journal article" date="2019" name="Plant Biotechnol. J.">
        <title>The red bayberry genome and genetic basis of sex determination.</title>
        <authorList>
            <person name="Jia H.M."/>
            <person name="Jia H.J."/>
            <person name="Cai Q.L."/>
            <person name="Wang Y."/>
            <person name="Zhao H.B."/>
            <person name="Yang W.F."/>
            <person name="Wang G.Y."/>
            <person name="Li Y.H."/>
            <person name="Zhan D.L."/>
            <person name="Shen Y.T."/>
            <person name="Niu Q.F."/>
            <person name="Chang L."/>
            <person name="Qiu J."/>
            <person name="Zhao L."/>
            <person name="Xie H.B."/>
            <person name="Fu W.Y."/>
            <person name="Jin J."/>
            <person name="Li X.W."/>
            <person name="Jiao Y."/>
            <person name="Zhou C.C."/>
            <person name="Tu T."/>
            <person name="Chai C.Y."/>
            <person name="Gao J.L."/>
            <person name="Fan L.J."/>
            <person name="van de Weg E."/>
            <person name="Wang J.Y."/>
            <person name="Gao Z.S."/>
        </authorList>
    </citation>
    <scope>NUCLEOTIDE SEQUENCE [LARGE SCALE GENOMIC DNA]</scope>
    <source>
        <tissue evidence="10">Leaves</tissue>
    </source>
</reference>
<keyword evidence="11" id="KW-1185">Reference proteome</keyword>
<dbReference type="PANTHER" id="PTHR15459">
    <property type="entry name" value="POLYAMINE-MODULATED FACTOR 1"/>
    <property type="match status" value="1"/>
</dbReference>
<keyword evidence="5" id="KW-0498">Mitosis</keyword>
<keyword evidence="4" id="KW-0132">Cell division</keyword>
<dbReference type="GO" id="GO:0051301">
    <property type="term" value="P:cell division"/>
    <property type="evidence" value="ECO:0007669"/>
    <property type="project" value="UniProtKB-KW"/>
</dbReference>
<keyword evidence="3" id="KW-0158">Chromosome</keyword>
<organism evidence="10 11">
    <name type="scientific">Morella rubra</name>
    <name type="common">Chinese bayberry</name>
    <dbReference type="NCBI Taxonomy" id="262757"/>
    <lineage>
        <taxon>Eukaryota</taxon>
        <taxon>Viridiplantae</taxon>
        <taxon>Streptophyta</taxon>
        <taxon>Embryophyta</taxon>
        <taxon>Tracheophyta</taxon>
        <taxon>Spermatophyta</taxon>
        <taxon>Magnoliopsida</taxon>
        <taxon>eudicotyledons</taxon>
        <taxon>Gunneridae</taxon>
        <taxon>Pentapetalae</taxon>
        <taxon>rosids</taxon>
        <taxon>fabids</taxon>
        <taxon>Fagales</taxon>
        <taxon>Myricaceae</taxon>
        <taxon>Morella</taxon>
    </lineage>
</organism>
<dbReference type="GO" id="GO:0007059">
    <property type="term" value="P:chromosome segregation"/>
    <property type="evidence" value="ECO:0007669"/>
    <property type="project" value="TreeGrafter"/>
</dbReference>
<sequence length="180" mass="20292">MPHGRLSFYPRGRADFQYLNGFQLCFFLARAGFVMKMEEGGEVGASSTLPMGTRHSDLKKSFKLALRSLLSACSFHEFCKAFERFTGAEQQLLHRLFIQGEFESLCLETRGSLDLVFFAHIENHKLPKTTNVMEVAQNLQTAKKNEIQILMDMLDKAHLSVVLEVLESAISSLVEDSLGQ</sequence>
<evidence type="ECO:0000256" key="5">
    <source>
        <dbReference type="ARBA" id="ARBA00022776"/>
    </source>
</evidence>
<protein>
    <submittedName>
        <fullName evidence="10">Uncharacterized protein</fullName>
    </submittedName>
</protein>
<dbReference type="AlphaFoldDB" id="A0A6A1VS53"/>